<name>A0A090CNH8_PODAN</name>
<reference evidence="7 8" key="1">
    <citation type="journal article" date="2008" name="Genome Biol.">
        <title>The genome sequence of the model ascomycete fungus Podospora anserina.</title>
        <authorList>
            <person name="Espagne E."/>
            <person name="Lespinet O."/>
            <person name="Malagnac F."/>
            <person name="Da Silva C."/>
            <person name="Jaillon O."/>
            <person name="Porcel B.M."/>
            <person name="Couloux A."/>
            <person name="Aury J.-M."/>
            <person name="Segurens B."/>
            <person name="Poulain J."/>
            <person name="Anthouard V."/>
            <person name="Grossetete S."/>
            <person name="Khalili H."/>
            <person name="Coppin E."/>
            <person name="Dequard-Chablat M."/>
            <person name="Picard M."/>
            <person name="Contamine V."/>
            <person name="Arnaise S."/>
            <person name="Bourdais A."/>
            <person name="Berteaux-Lecellier V."/>
            <person name="Gautheret D."/>
            <person name="de Vries R.P."/>
            <person name="Battaglia E."/>
            <person name="Coutinho P.M."/>
            <person name="Danchin E.G.J."/>
            <person name="Henrissat B."/>
            <person name="El Khoury R."/>
            <person name="Sainsard-Chanet A."/>
            <person name="Boivin A."/>
            <person name="Pinan-Lucarre B."/>
            <person name="Sellem C.H."/>
            <person name="Debuchy R."/>
            <person name="Wincker P."/>
            <person name="Weissenbach J."/>
            <person name="Silar P."/>
        </authorList>
    </citation>
    <scope>NUCLEOTIDE SEQUENCE [LARGE SCALE GENOMIC DNA]</scope>
    <source>
        <strain evidence="8">S / ATCC MYA-4624 / DSM 980 / FGSC 10383</strain>
    </source>
</reference>
<dbReference type="Proteomes" id="UP000001197">
    <property type="component" value="Chromosome 5"/>
</dbReference>
<dbReference type="InterPro" id="IPR015943">
    <property type="entry name" value="WD40/YVTN_repeat-like_dom_sf"/>
</dbReference>
<dbReference type="EMBL" id="FO904940">
    <property type="protein sequence ID" value="CDP30015.1"/>
    <property type="molecule type" value="Genomic_DNA"/>
</dbReference>
<protein>
    <recommendedName>
        <fullName evidence="6">Lethal giant larvae (Lgl)-like C-terminal domain-containing protein</fullName>
    </recommendedName>
</protein>
<dbReference type="PROSITE" id="PS50082">
    <property type="entry name" value="WD_REPEATS_2"/>
    <property type="match status" value="1"/>
</dbReference>
<dbReference type="InParanoid" id="A0A090CNH8"/>
<dbReference type="eggNOG" id="KOG1983">
    <property type="taxonomic scope" value="Eukaryota"/>
</dbReference>
<feature type="repeat" description="WD" evidence="5">
    <location>
        <begin position="271"/>
        <end position="305"/>
    </location>
</feature>
<dbReference type="SMART" id="SM00320">
    <property type="entry name" value="WD40"/>
    <property type="match status" value="5"/>
</dbReference>
<dbReference type="InterPro" id="IPR036322">
    <property type="entry name" value="WD40_repeat_dom_sf"/>
</dbReference>
<evidence type="ECO:0000256" key="5">
    <source>
        <dbReference type="PROSITE-ProRule" id="PRU00221"/>
    </source>
</evidence>
<dbReference type="GO" id="GO:0019905">
    <property type="term" value="F:syntaxin binding"/>
    <property type="evidence" value="ECO:0007669"/>
    <property type="project" value="TreeGrafter"/>
</dbReference>
<dbReference type="GO" id="GO:0005886">
    <property type="term" value="C:plasma membrane"/>
    <property type="evidence" value="ECO:0007669"/>
    <property type="project" value="TreeGrafter"/>
</dbReference>
<dbReference type="PANTHER" id="PTHR10241:SF25">
    <property type="entry name" value="TOMOSYN, ISOFORM C"/>
    <property type="match status" value="1"/>
</dbReference>
<keyword evidence="2" id="KW-0268">Exocytosis</keyword>
<dbReference type="InterPro" id="IPR001680">
    <property type="entry name" value="WD40_rpt"/>
</dbReference>
<keyword evidence="3 5" id="KW-0853">WD repeat</keyword>
<feature type="domain" description="Lethal giant larvae (Lgl)-like C-terminal" evidence="6">
    <location>
        <begin position="545"/>
        <end position="932"/>
    </location>
</feature>
<keyword evidence="8" id="KW-1185">Reference proteome</keyword>
<dbReference type="Gene3D" id="2.130.10.10">
    <property type="entry name" value="YVTN repeat-like/Quinoprotein amine dehydrogenase"/>
    <property type="match status" value="2"/>
</dbReference>
<dbReference type="SUPFAM" id="SSF50978">
    <property type="entry name" value="WD40 repeat-like"/>
    <property type="match status" value="2"/>
</dbReference>
<dbReference type="InterPro" id="IPR019775">
    <property type="entry name" value="WD40_repeat_CS"/>
</dbReference>
<evidence type="ECO:0000256" key="1">
    <source>
        <dbReference type="ARBA" id="ARBA00008070"/>
    </source>
</evidence>
<dbReference type="STRING" id="515849.A0A090CNH8"/>
<sequence length="1019" mass="110021">MASFLRAKQSGVATDLSAGLLPGSFNPDELARYGINSQVRYAPPLLFFFFFCFPSLHLVGQKTNLTGYVWGIISCLAYDPTRSLLAVGTSPSTFSPRGKIYVFGRDRVHRILQPPNPSGGVSYRQLAFVNHSLVSLDSNNEVALWDLETCTQTSKYSYVKVSSLVTDPALDWAFVGSASSSGDVQVYDLDRARPVPFRLGNLAKEVYPREMIGDRAGVAAMAMHPRDIGKLAVGYAGGVVGVYSFKMGGVQRWYEPPPAGGMMMMRGKVKLTNVVWHPSGTFLMGGYENGVMVFWDVKEGRVVGVRDVYGSLDDLEGDRRDRVPLGRVKWACKGNNPDDTGLVVQGGWDRGEQQSGKRGISFLDLGPTPVYATSSWEVLGGYVKGRGERVVMEMPPGAEVVDYVLIPRQSPYFDGAQDPLAVMAMLSSGELITMSFPSGWAISPTNMLHPSLSFVHPFVQRIGVASVGRERWLGMVEKRSQGEAILKGGKGGNTRRKMVDVRNVILVAHADSTVRIWDVGFADEVENPGQLQVDVARAVGRFEDVSVSEVHMAEGTGEFAAGTKTGEVVVYKWGVNKFHGRDATTALDPKPGGLTDISTRAEPSLKEGLQPFVLYEMAQGPISALCVSDVGFIAVGSEGGHFSIIDLRGPSVIYTSPVTEFITQEKKSFSLKKSSSSHNKLEFPTAISFGVMTLEGDSYSSICCFVGTNLGHIATFRLLPSGQSYTAKPAGFIKTSADRVISLSPINSETGSPATATGQSVAGLRSNVQTPGVLVAVTQSEIRIFKPSTNKGASKSFDDQLCDSARVIHPPNLPPSVVCLFGDRTTRAYSIPSLKEVGRASLSMLDPSRTLSCVISKTGELIAWNGPSEIAVMPVYGSGKGLPVSTDSLISPERTLPPRPTISNLQWISGTQYVSPTDLDLLIGGEGRPPSKRVVRAEEVERAAAGGGGYGGSRSQQQQEGWGDYLVRQVNERTEKLSFVDDAMMKLQEASSGWAEDVNNTVKEQKRGLLLGGLKKSFF</sequence>
<dbReference type="AlphaFoldDB" id="A0A090CNH8"/>
<evidence type="ECO:0000313" key="8">
    <source>
        <dbReference type="Proteomes" id="UP000001197"/>
    </source>
</evidence>
<dbReference type="Pfam" id="PF08596">
    <property type="entry name" value="Lgl_C"/>
    <property type="match status" value="1"/>
</dbReference>
<dbReference type="InterPro" id="IPR013905">
    <property type="entry name" value="Lgl_C_dom"/>
</dbReference>
<dbReference type="FunCoup" id="A0A090CNH8">
    <property type="interactions" value="136"/>
</dbReference>
<dbReference type="PANTHER" id="PTHR10241">
    <property type="entry name" value="LETHAL 2 GIANT LARVAE PROTEIN"/>
    <property type="match status" value="1"/>
</dbReference>
<comment type="similarity">
    <text evidence="1">Belongs to the WD repeat L(2)GL family.</text>
</comment>
<evidence type="ECO:0000256" key="2">
    <source>
        <dbReference type="ARBA" id="ARBA00022483"/>
    </source>
</evidence>
<evidence type="ECO:0000256" key="3">
    <source>
        <dbReference type="ARBA" id="ARBA00022574"/>
    </source>
</evidence>
<keyword evidence="4" id="KW-0677">Repeat</keyword>
<proteinExistence type="inferred from homology"/>
<organism evidence="7 8">
    <name type="scientific">Podospora anserina (strain S / ATCC MYA-4624 / DSM 980 / FGSC 10383)</name>
    <name type="common">Pleurage anserina</name>
    <dbReference type="NCBI Taxonomy" id="515849"/>
    <lineage>
        <taxon>Eukaryota</taxon>
        <taxon>Fungi</taxon>
        <taxon>Dikarya</taxon>
        <taxon>Ascomycota</taxon>
        <taxon>Pezizomycotina</taxon>
        <taxon>Sordariomycetes</taxon>
        <taxon>Sordariomycetidae</taxon>
        <taxon>Sordariales</taxon>
        <taxon>Podosporaceae</taxon>
        <taxon>Podospora</taxon>
        <taxon>Podospora anserina</taxon>
    </lineage>
</organism>
<dbReference type="GO" id="GO:0006887">
    <property type="term" value="P:exocytosis"/>
    <property type="evidence" value="ECO:0007669"/>
    <property type="project" value="UniProtKB-KW"/>
</dbReference>
<reference evidence="8" key="2">
    <citation type="journal article" date="2014" name="Genetics">
        <title>Maintaining two mating types: Structure of the mating type locus and its role in heterokaryosis in Podospora anserina.</title>
        <authorList>
            <person name="Grognet P."/>
            <person name="Bidard F."/>
            <person name="Kuchly C."/>
            <person name="Tong L.C.H."/>
            <person name="Coppin E."/>
            <person name="Benkhali J.A."/>
            <person name="Couloux A."/>
            <person name="Wincker P."/>
            <person name="Debuchy R."/>
            <person name="Silar P."/>
        </authorList>
    </citation>
    <scope>GENOME REANNOTATION</scope>
    <source>
        <strain evidence="8">S / ATCC MYA-4624 / DSM 980 / FGSC 10383</strain>
    </source>
</reference>
<dbReference type="GO" id="GO:0005096">
    <property type="term" value="F:GTPase activator activity"/>
    <property type="evidence" value="ECO:0007669"/>
    <property type="project" value="TreeGrafter"/>
</dbReference>
<dbReference type="GO" id="GO:0006893">
    <property type="term" value="P:Golgi to plasma membrane transport"/>
    <property type="evidence" value="ECO:0007669"/>
    <property type="project" value="TreeGrafter"/>
</dbReference>
<evidence type="ECO:0000313" key="7">
    <source>
        <dbReference type="EMBL" id="CDP30015.1"/>
    </source>
</evidence>
<accession>A0A090CNH8</accession>
<evidence type="ECO:0000259" key="6">
    <source>
        <dbReference type="Pfam" id="PF08596"/>
    </source>
</evidence>
<dbReference type="GO" id="GO:0045159">
    <property type="term" value="F:myosin II binding"/>
    <property type="evidence" value="ECO:0007669"/>
    <property type="project" value="TreeGrafter"/>
</dbReference>
<evidence type="ECO:0000256" key="4">
    <source>
        <dbReference type="ARBA" id="ARBA00022737"/>
    </source>
</evidence>
<dbReference type="PROSITE" id="PS00678">
    <property type="entry name" value="WD_REPEATS_1"/>
    <property type="match status" value="1"/>
</dbReference>
<dbReference type="GO" id="GO:0005737">
    <property type="term" value="C:cytoplasm"/>
    <property type="evidence" value="ECO:0007669"/>
    <property type="project" value="TreeGrafter"/>
</dbReference>